<feature type="coiled-coil region" evidence="1">
    <location>
        <begin position="16"/>
        <end position="50"/>
    </location>
</feature>
<gene>
    <name evidence="2" type="ORF">H4C75_01985</name>
</gene>
<comment type="caution">
    <text evidence="2">The sequence shown here is derived from an EMBL/GenBank/DDBJ whole genome shotgun (WGS) entry which is preliminary data.</text>
</comment>
<dbReference type="EMBL" id="JACGDE010000001">
    <property type="protein sequence ID" value="MBA6063533.1"/>
    <property type="molecule type" value="Genomic_DNA"/>
</dbReference>
<evidence type="ECO:0000313" key="2">
    <source>
        <dbReference type="EMBL" id="MBA6063533.1"/>
    </source>
</evidence>
<keyword evidence="1" id="KW-0175">Coiled coil</keyword>
<organism evidence="2 3">
    <name type="scientific">Pseudomonas mosselii</name>
    <dbReference type="NCBI Taxonomy" id="78327"/>
    <lineage>
        <taxon>Bacteria</taxon>
        <taxon>Pseudomonadati</taxon>
        <taxon>Pseudomonadota</taxon>
        <taxon>Gammaproteobacteria</taxon>
        <taxon>Pseudomonadales</taxon>
        <taxon>Pseudomonadaceae</taxon>
        <taxon>Pseudomonas</taxon>
    </lineage>
</organism>
<proteinExistence type="predicted"/>
<dbReference type="AlphaFoldDB" id="A0A7W2JQZ0"/>
<reference evidence="2 3" key="1">
    <citation type="submission" date="2020-07" db="EMBL/GenBank/DDBJ databases">
        <title>Diversity of carbapenemase encoding genes among Pseudomonas putida group clinical isolates in a tertiary Brazilian hospital.</title>
        <authorList>
            <person name="Alberto-Lei F."/>
            <person name="Nodari C.S."/>
            <person name="Streling A.P."/>
            <person name="Paulino J.T."/>
            <person name="Bessa-Neto F.O."/>
            <person name="Cayo R."/>
            <person name="Gales A.C."/>
        </authorList>
    </citation>
    <scope>NUCLEOTIDE SEQUENCE [LARGE SCALE GENOMIC DNA]</scope>
    <source>
        <strain evidence="2 3">14802</strain>
    </source>
</reference>
<dbReference type="Proteomes" id="UP000541770">
    <property type="component" value="Unassembled WGS sequence"/>
</dbReference>
<protein>
    <submittedName>
        <fullName evidence="2">Uncharacterized protein</fullName>
    </submittedName>
</protein>
<evidence type="ECO:0000313" key="3">
    <source>
        <dbReference type="Proteomes" id="UP000541770"/>
    </source>
</evidence>
<sequence length="111" mass="12514">MEIDDSGFELGMPSHLELLKHQCNMLCNENDELRRDLVRAKRNIEKLVEINAALTVRLRTLHQEQNQRSVGPLPRHSFSTWGSVGNLITEEEASSIQQRLDAMGGAAARGY</sequence>
<dbReference type="RefSeq" id="WP_182321887.1">
    <property type="nucleotide sequence ID" value="NZ_JACGDE010000001.1"/>
</dbReference>
<name>A0A7W2JQZ0_9PSED</name>
<evidence type="ECO:0000256" key="1">
    <source>
        <dbReference type="SAM" id="Coils"/>
    </source>
</evidence>
<accession>A0A7W2JQZ0</accession>